<name>A0A4S2L7G0_9HYME</name>
<dbReference type="AlphaFoldDB" id="A0A4S2L7G0"/>
<organism evidence="1 2">
    <name type="scientific">Temnothorax longispinosus</name>
    <dbReference type="NCBI Taxonomy" id="300112"/>
    <lineage>
        <taxon>Eukaryota</taxon>
        <taxon>Metazoa</taxon>
        <taxon>Ecdysozoa</taxon>
        <taxon>Arthropoda</taxon>
        <taxon>Hexapoda</taxon>
        <taxon>Insecta</taxon>
        <taxon>Pterygota</taxon>
        <taxon>Neoptera</taxon>
        <taxon>Endopterygota</taxon>
        <taxon>Hymenoptera</taxon>
        <taxon>Apocrita</taxon>
        <taxon>Aculeata</taxon>
        <taxon>Formicoidea</taxon>
        <taxon>Formicidae</taxon>
        <taxon>Myrmicinae</taxon>
        <taxon>Temnothorax</taxon>
    </lineage>
</organism>
<dbReference type="Proteomes" id="UP000310200">
    <property type="component" value="Unassembled WGS sequence"/>
</dbReference>
<sequence>MLTTREFQRGCGPLMPLRRVRGAPGVAGFYQRIYASLASERVSSFRIADNDDDHEEEEEEED</sequence>
<evidence type="ECO:0000313" key="1">
    <source>
        <dbReference type="EMBL" id="TGZ56518.1"/>
    </source>
</evidence>
<accession>A0A4S2L7G0</accession>
<keyword evidence="2" id="KW-1185">Reference proteome</keyword>
<reference evidence="1 2" key="1">
    <citation type="journal article" date="2019" name="Philos. Trans. R. Soc. Lond., B, Biol. Sci.">
        <title>Ant behaviour and brain gene expression of defending hosts depend on the ecological success of the intruding social parasite.</title>
        <authorList>
            <person name="Kaur R."/>
            <person name="Stoldt M."/>
            <person name="Jongepier E."/>
            <person name="Feldmeyer B."/>
            <person name="Menzel F."/>
            <person name="Bornberg-Bauer E."/>
            <person name="Foitzik S."/>
        </authorList>
    </citation>
    <scope>NUCLEOTIDE SEQUENCE [LARGE SCALE GENOMIC DNA]</scope>
    <source>
        <tissue evidence="1">Whole body</tissue>
    </source>
</reference>
<protein>
    <submittedName>
        <fullName evidence="1">Uncharacterized protein</fullName>
    </submittedName>
</protein>
<evidence type="ECO:0000313" key="2">
    <source>
        <dbReference type="Proteomes" id="UP000310200"/>
    </source>
</evidence>
<dbReference type="EMBL" id="QBLH01000329">
    <property type="protein sequence ID" value="TGZ56518.1"/>
    <property type="molecule type" value="Genomic_DNA"/>
</dbReference>
<comment type="caution">
    <text evidence="1">The sequence shown here is derived from an EMBL/GenBank/DDBJ whole genome shotgun (WGS) entry which is preliminary data.</text>
</comment>
<gene>
    <name evidence="1" type="ORF">DBV15_10542</name>
</gene>
<proteinExistence type="predicted"/>